<keyword evidence="3 6" id="KW-0255">Endonuclease</keyword>
<keyword evidence="4 6" id="KW-0378">Hydrolase</keyword>
<evidence type="ECO:0000256" key="6">
    <source>
        <dbReference type="PIRNR" id="PIRNR000988"/>
    </source>
</evidence>
<dbReference type="SMART" id="SM00476">
    <property type="entry name" value="DNaseIc"/>
    <property type="match status" value="1"/>
</dbReference>
<dbReference type="InterPro" id="IPR018057">
    <property type="entry name" value="Deoxyribonuclease-1_AS"/>
</dbReference>
<organism evidence="9 10">
    <name type="scientific">Huso huso</name>
    <name type="common">Beluga</name>
    <name type="synonym">Acipenser huso</name>
    <dbReference type="NCBI Taxonomy" id="61971"/>
    <lineage>
        <taxon>Eukaryota</taxon>
        <taxon>Metazoa</taxon>
        <taxon>Chordata</taxon>
        <taxon>Craniata</taxon>
        <taxon>Vertebrata</taxon>
        <taxon>Euteleostomi</taxon>
        <taxon>Actinopterygii</taxon>
        <taxon>Chondrostei</taxon>
        <taxon>Acipenseriformes</taxon>
        <taxon>Acipenseridae</taxon>
        <taxon>Huso</taxon>
    </lineage>
</organism>
<keyword evidence="5" id="KW-1015">Disulfide bond</keyword>
<evidence type="ECO:0000313" key="10">
    <source>
        <dbReference type="Proteomes" id="UP001369086"/>
    </source>
</evidence>
<reference evidence="9 10" key="1">
    <citation type="submission" date="2021-05" db="EMBL/GenBank/DDBJ databases">
        <authorList>
            <person name="Zahm M."/>
            <person name="Klopp C."/>
            <person name="Cabau C."/>
            <person name="Kuhl H."/>
            <person name="Suciu R."/>
            <person name="Ciorpac M."/>
            <person name="Holostenco D."/>
            <person name="Gessner J."/>
            <person name="Wuertz S."/>
            <person name="Hohne C."/>
            <person name="Stock M."/>
            <person name="Gislard M."/>
            <person name="Lluch J."/>
            <person name="Milhes M."/>
            <person name="Lampietro C."/>
            <person name="Lopez Roques C."/>
            <person name="Donnadieu C."/>
            <person name="Du K."/>
            <person name="Schartl M."/>
            <person name="Guiguen Y."/>
        </authorList>
    </citation>
    <scope>NUCLEOTIDE SEQUENCE [LARGE SCALE GENOMIC DNA]</scope>
    <source>
        <strain evidence="9">Hh-F2</strain>
        <tissue evidence="9">Blood</tissue>
    </source>
</reference>
<comment type="caution">
    <text evidence="9">The sequence shown here is derived from an EMBL/GenBank/DDBJ whole genome shotgun (WGS) entry which is preliminary data.</text>
</comment>
<feature type="domain" description="Endonuclease/exonuclease/phosphatase" evidence="8">
    <location>
        <begin position="21"/>
        <end position="275"/>
    </location>
</feature>
<sequence>MLLHSILLVLAFTGASALKICSFNIRSFGEAKTAKPEIMDVIVKIISRCDVMLIMEIKDSHSKAMPRLMTQLNSQFNSRKEEYGFTISDRLGRKTYKEQYAFIYRQKLVSVKALYQYPDQHRGDEDVFSREPFVVWFKSPKTDTVFFLLSHITCNSIQEFTIIPLHTTPENSVREIDELYDVYMDVKQRWKSENFIFMGDFNAACGYVPKKQWKSIRVRSDLRFEWLISDQSDTSVRESTHCAYDRIVIHGEAISKAIDRESLALLTQGLAVSDHFPVAVDLKPARGFLTWLKSSVNKTKRSASK</sequence>
<keyword evidence="2 6" id="KW-0540">Nuclease</keyword>
<evidence type="ECO:0000256" key="2">
    <source>
        <dbReference type="ARBA" id="ARBA00022722"/>
    </source>
</evidence>
<evidence type="ECO:0000256" key="1">
    <source>
        <dbReference type="ARBA" id="ARBA00007359"/>
    </source>
</evidence>
<keyword evidence="10" id="KW-1185">Reference proteome</keyword>
<proteinExistence type="inferred from homology"/>
<gene>
    <name evidence="9" type="ORF">HHUSO_G26291</name>
</gene>
<dbReference type="EMBL" id="JAHFZB010000026">
    <property type="protein sequence ID" value="KAK6474123.1"/>
    <property type="molecule type" value="Genomic_DNA"/>
</dbReference>
<evidence type="ECO:0000256" key="5">
    <source>
        <dbReference type="ARBA" id="ARBA00023157"/>
    </source>
</evidence>
<dbReference type="PANTHER" id="PTHR11371:SF32">
    <property type="entry name" value="DEOXYRIBONUCLEASE GAMMA"/>
    <property type="match status" value="1"/>
</dbReference>
<protein>
    <recommendedName>
        <fullName evidence="6">Deoxyribonuclease</fullName>
    </recommendedName>
</protein>
<dbReference type="Pfam" id="PF03372">
    <property type="entry name" value="Exo_endo_phos"/>
    <property type="match status" value="1"/>
</dbReference>
<dbReference type="SUPFAM" id="SSF56219">
    <property type="entry name" value="DNase I-like"/>
    <property type="match status" value="1"/>
</dbReference>
<dbReference type="PIRSF" id="PIRSF000988">
    <property type="entry name" value="DNase_I_euk"/>
    <property type="match status" value="1"/>
</dbReference>
<dbReference type="Gene3D" id="3.60.10.10">
    <property type="entry name" value="Endonuclease/exonuclease/phosphatase"/>
    <property type="match status" value="1"/>
</dbReference>
<accession>A0ABR0YNE6</accession>
<dbReference type="InterPro" id="IPR005135">
    <property type="entry name" value="Endo/exonuclease/phosphatase"/>
</dbReference>
<feature type="signal peptide" evidence="7">
    <location>
        <begin position="1"/>
        <end position="17"/>
    </location>
</feature>
<dbReference type="InterPro" id="IPR036691">
    <property type="entry name" value="Endo/exonu/phosph_ase_sf"/>
</dbReference>
<dbReference type="PANTHER" id="PTHR11371">
    <property type="entry name" value="DEOXYRIBONUCLEASE"/>
    <property type="match status" value="1"/>
</dbReference>
<evidence type="ECO:0000259" key="8">
    <source>
        <dbReference type="Pfam" id="PF03372"/>
    </source>
</evidence>
<comment type="similarity">
    <text evidence="1 6">Belongs to the DNase I family.</text>
</comment>
<dbReference type="Proteomes" id="UP001369086">
    <property type="component" value="Unassembled WGS sequence"/>
</dbReference>
<dbReference type="CDD" id="cd10282">
    <property type="entry name" value="DNase1"/>
    <property type="match status" value="1"/>
</dbReference>
<evidence type="ECO:0000256" key="7">
    <source>
        <dbReference type="SAM" id="SignalP"/>
    </source>
</evidence>
<evidence type="ECO:0000256" key="3">
    <source>
        <dbReference type="ARBA" id="ARBA00022759"/>
    </source>
</evidence>
<name>A0ABR0YNE6_HUSHU</name>
<evidence type="ECO:0000256" key="4">
    <source>
        <dbReference type="ARBA" id="ARBA00022801"/>
    </source>
</evidence>
<keyword evidence="7" id="KW-0732">Signal</keyword>
<dbReference type="PRINTS" id="PR00130">
    <property type="entry name" value="DNASEI"/>
</dbReference>
<dbReference type="PROSITE" id="PS00919">
    <property type="entry name" value="DNASE_I_1"/>
    <property type="match status" value="1"/>
</dbReference>
<dbReference type="InterPro" id="IPR016202">
    <property type="entry name" value="DNase_I"/>
</dbReference>
<feature type="chain" id="PRO_5045634048" description="Deoxyribonuclease" evidence="7">
    <location>
        <begin position="18"/>
        <end position="305"/>
    </location>
</feature>
<evidence type="ECO:0000313" key="9">
    <source>
        <dbReference type="EMBL" id="KAK6474123.1"/>
    </source>
</evidence>